<dbReference type="InterPro" id="IPR005524">
    <property type="entry name" value="DUF318"/>
</dbReference>
<keyword evidence="3" id="KW-1003">Cell membrane</keyword>
<feature type="transmembrane region" description="Helical" evidence="7">
    <location>
        <begin position="278"/>
        <end position="301"/>
    </location>
</feature>
<sequence>MNTELLQNFSVIFISIILEALPFVLLGVIISALIQVFVSESIIAKLLPKNKFIGILIASLTGFVFPICECAVIPIGRRLIKKGVPINMAVAFMLSVPIVNPVVLLSTYYAFHGRPYVVLIRGLGGFIIAFTIGAIMGAIENLNCLKPSYSDYEDVCSCGYNHNYKKKTSRFIEILNHVSAELYDIGKFLIIGAFVSAAFQVVVPREQISSLGQNSTYSIIVMLLFAFLISLCSEADAFIGSTFLGQFTLGSIIGFLLLGPMIDIKNTLMLNYSFKKGFIVKQLILIFSFCFAAAYIINVFFKL</sequence>
<keyword evidence="5 7" id="KW-1133">Transmembrane helix</keyword>
<dbReference type="Proteomes" id="UP001623591">
    <property type="component" value="Unassembled WGS sequence"/>
</dbReference>
<evidence type="ECO:0000256" key="6">
    <source>
        <dbReference type="ARBA" id="ARBA00023136"/>
    </source>
</evidence>
<dbReference type="RefSeq" id="WP_406770773.1">
    <property type="nucleotide sequence ID" value="NZ_JBJHZZ010000016.1"/>
</dbReference>
<keyword evidence="4 7" id="KW-0812">Transmembrane</keyword>
<feature type="transmembrane region" description="Helical" evidence="7">
    <location>
        <begin position="55"/>
        <end position="76"/>
    </location>
</feature>
<evidence type="ECO:0000256" key="7">
    <source>
        <dbReference type="SAM" id="Phobius"/>
    </source>
</evidence>
<feature type="transmembrane region" description="Helical" evidence="7">
    <location>
        <begin position="215"/>
        <end position="231"/>
    </location>
</feature>
<evidence type="ECO:0000256" key="4">
    <source>
        <dbReference type="ARBA" id="ARBA00022692"/>
    </source>
</evidence>
<dbReference type="Pfam" id="PF03773">
    <property type="entry name" value="ArsP_1"/>
    <property type="match status" value="1"/>
</dbReference>
<accession>A0ABW8T704</accession>
<dbReference type="EMBL" id="JBJHZZ010000016">
    <property type="protein sequence ID" value="MFL0248344.1"/>
    <property type="molecule type" value="Genomic_DNA"/>
</dbReference>
<dbReference type="InterPro" id="IPR052923">
    <property type="entry name" value="UPF0718"/>
</dbReference>
<comment type="similarity">
    <text evidence="2">Belongs to the UPF0718 family.</text>
</comment>
<evidence type="ECO:0000256" key="2">
    <source>
        <dbReference type="ARBA" id="ARBA00006386"/>
    </source>
</evidence>
<feature type="transmembrane region" description="Helical" evidence="7">
    <location>
        <begin position="12"/>
        <end position="34"/>
    </location>
</feature>
<comment type="subcellular location">
    <subcellularLocation>
        <location evidence="1">Cell membrane</location>
        <topology evidence="1">Multi-pass membrane protein</topology>
    </subcellularLocation>
</comment>
<dbReference type="PANTHER" id="PTHR34184">
    <property type="entry name" value="UPF0718 PROTEIN YCGR"/>
    <property type="match status" value="1"/>
</dbReference>
<evidence type="ECO:0000256" key="3">
    <source>
        <dbReference type="ARBA" id="ARBA00022475"/>
    </source>
</evidence>
<comment type="caution">
    <text evidence="8">The sequence shown here is derived from an EMBL/GenBank/DDBJ whole genome shotgun (WGS) entry which is preliminary data.</text>
</comment>
<keyword evidence="9" id="KW-1185">Reference proteome</keyword>
<feature type="transmembrane region" description="Helical" evidence="7">
    <location>
        <begin position="185"/>
        <end position="203"/>
    </location>
</feature>
<reference evidence="8 9" key="1">
    <citation type="submission" date="2024-11" db="EMBL/GenBank/DDBJ databases">
        <authorList>
            <person name="Heng Y.C."/>
            <person name="Lim A.C.H."/>
            <person name="Lee J.K.Y."/>
            <person name="Kittelmann S."/>
        </authorList>
    </citation>
    <scope>NUCLEOTIDE SEQUENCE [LARGE SCALE GENOMIC DNA]</scope>
    <source>
        <strain evidence="8 9">WILCCON 0185</strain>
    </source>
</reference>
<organism evidence="8 9">
    <name type="scientific">Candidatus Clostridium stratigraminis</name>
    <dbReference type="NCBI Taxonomy" id="3381661"/>
    <lineage>
        <taxon>Bacteria</taxon>
        <taxon>Bacillati</taxon>
        <taxon>Bacillota</taxon>
        <taxon>Clostridia</taxon>
        <taxon>Eubacteriales</taxon>
        <taxon>Clostridiaceae</taxon>
        <taxon>Clostridium</taxon>
    </lineage>
</organism>
<keyword evidence="6 7" id="KW-0472">Membrane</keyword>
<evidence type="ECO:0000313" key="8">
    <source>
        <dbReference type="EMBL" id="MFL0248344.1"/>
    </source>
</evidence>
<feature type="transmembrane region" description="Helical" evidence="7">
    <location>
        <begin position="118"/>
        <end position="139"/>
    </location>
</feature>
<evidence type="ECO:0000256" key="5">
    <source>
        <dbReference type="ARBA" id="ARBA00022989"/>
    </source>
</evidence>
<gene>
    <name evidence="8" type="ORF">ACJDUG_15430</name>
</gene>
<evidence type="ECO:0000313" key="9">
    <source>
        <dbReference type="Proteomes" id="UP001623591"/>
    </source>
</evidence>
<name>A0ABW8T704_9CLOT</name>
<proteinExistence type="inferred from homology"/>
<evidence type="ECO:0000256" key="1">
    <source>
        <dbReference type="ARBA" id="ARBA00004651"/>
    </source>
</evidence>
<feature type="transmembrane region" description="Helical" evidence="7">
    <location>
        <begin position="237"/>
        <end position="258"/>
    </location>
</feature>
<protein>
    <submittedName>
        <fullName evidence="8">Permease</fullName>
    </submittedName>
</protein>
<feature type="transmembrane region" description="Helical" evidence="7">
    <location>
        <begin position="88"/>
        <end position="111"/>
    </location>
</feature>
<dbReference type="PANTHER" id="PTHR34184:SF4">
    <property type="entry name" value="UPF0718 PROTEIN YCGR"/>
    <property type="match status" value="1"/>
</dbReference>